<name>A0ABD6F3J9_9BILA</name>
<sequence>MKNEDGQRETTREEINEICKRFYSDLFRSRVTISPPNLLEDLDPPCSVLISEVRNAPKEMPTGKTPGKDNISVEILYAGGYTVWRAVAKRLNEYMAQCKFAVTGTAERLLCCIRRVTEKNSRTTTQSACYQPYANCSRKLYQTASTGPSMNSNQENGQAFEANTAR</sequence>
<reference evidence="2 3" key="1">
    <citation type="submission" date="2024-08" db="EMBL/GenBank/DDBJ databases">
        <title>Gnathostoma spinigerum genome.</title>
        <authorList>
            <person name="Gonzalez-Bertolin B."/>
            <person name="Monzon S."/>
            <person name="Zaballos A."/>
            <person name="Jimenez P."/>
            <person name="Dekumyoy P."/>
            <person name="Varona S."/>
            <person name="Cuesta I."/>
            <person name="Sumanam S."/>
            <person name="Adisakwattana P."/>
            <person name="Gasser R.B."/>
            <person name="Hernandez-Gonzalez A."/>
            <person name="Young N.D."/>
            <person name="Perteguer M.J."/>
        </authorList>
    </citation>
    <scope>NUCLEOTIDE SEQUENCE [LARGE SCALE GENOMIC DNA]</scope>
    <source>
        <strain evidence="2">AL3</strain>
        <tissue evidence="2">Liver</tissue>
    </source>
</reference>
<feature type="compositionally biased region" description="Polar residues" evidence="1">
    <location>
        <begin position="144"/>
        <end position="157"/>
    </location>
</feature>
<dbReference type="EMBL" id="JBGFUD010015663">
    <property type="protein sequence ID" value="MFH4984172.1"/>
    <property type="molecule type" value="Genomic_DNA"/>
</dbReference>
<evidence type="ECO:0000256" key="1">
    <source>
        <dbReference type="SAM" id="MobiDB-lite"/>
    </source>
</evidence>
<evidence type="ECO:0000313" key="2">
    <source>
        <dbReference type="EMBL" id="MFH4984172.1"/>
    </source>
</evidence>
<dbReference type="Proteomes" id="UP001608902">
    <property type="component" value="Unassembled WGS sequence"/>
</dbReference>
<organism evidence="2 3">
    <name type="scientific">Gnathostoma spinigerum</name>
    <dbReference type="NCBI Taxonomy" id="75299"/>
    <lineage>
        <taxon>Eukaryota</taxon>
        <taxon>Metazoa</taxon>
        <taxon>Ecdysozoa</taxon>
        <taxon>Nematoda</taxon>
        <taxon>Chromadorea</taxon>
        <taxon>Rhabditida</taxon>
        <taxon>Spirurina</taxon>
        <taxon>Gnathostomatomorpha</taxon>
        <taxon>Gnathostomatoidea</taxon>
        <taxon>Gnathostomatidae</taxon>
        <taxon>Gnathostoma</taxon>
    </lineage>
</organism>
<dbReference type="AlphaFoldDB" id="A0ABD6F3J9"/>
<keyword evidence="3" id="KW-1185">Reference proteome</keyword>
<feature type="region of interest" description="Disordered" evidence="1">
    <location>
        <begin position="144"/>
        <end position="166"/>
    </location>
</feature>
<evidence type="ECO:0000313" key="3">
    <source>
        <dbReference type="Proteomes" id="UP001608902"/>
    </source>
</evidence>
<protein>
    <submittedName>
        <fullName evidence="2">Uncharacterized protein</fullName>
    </submittedName>
</protein>
<proteinExistence type="predicted"/>
<gene>
    <name evidence="2" type="ORF">AB6A40_010881</name>
</gene>
<comment type="caution">
    <text evidence="2">The sequence shown here is derived from an EMBL/GenBank/DDBJ whole genome shotgun (WGS) entry which is preliminary data.</text>
</comment>
<accession>A0ABD6F3J9</accession>